<dbReference type="PANTHER" id="PTHR30576">
    <property type="entry name" value="COLANIC BIOSYNTHESIS UDP-GLUCOSE LIPID CARRIER TRANSFERASE"/>
    <property type="match status" value="1"/>
</dbReference>
<evidence type="ECO:0000256" key="1">
    <source>
        <dbReference type="ARBA" id="ARBA00006464"/>
    </source>
</evidence>
<proteinExistence type="inferred from homology"/>
<dbReference type="GO" id="GO:0016780">
    <property type="term" value="F:phosphotransferase activity, for other substituted phosphate groups"/>
    <property type="evidence" value="ECO:0007669"/>
    <property type="project" value="TreeGrafter"/>
</dbReference>
<evidence type="ECO:0000313" key="3">
    <source>
        <dbReference type="EMBL" id="NOH70303.1"/>
    </source>
</evidence>
<accession>A0A7Y3ZWN4</accession>
<dbReference type="RefSeq" id="WP_171359916.1">
    <property type="nucleotide sequence ID" value="NZ_VTXC01000006.1"/>
</dbReference>
<dbReference type="Pfam" id="PF02397">
    <property type="entry name" value="Bac_transf"/>
    <property type="match status" value="1"/>
</dbReference>
<protein>
    <submittedName>
        <fullName evidence="3">Sugar transferase</fullName>
    </submittedName>
</protein>
<dbReference type="Proteomes" id="UP000565719">
    <property type="component" value="Unassembled WGS sequence"/>
</dbReference>
<dbReference type="InterPro" id="IPR003362">
    <property type="entry name" value="Bact_transf"/>
</dbReference>
<evidence type="ECO:0000259" key="2">
    <source>
        <dbReference type="Pfam" id="PF02397"/>
    </source>
</evidence>
<reference evidence="3 4" key="1">
    <citation type="submission" date="2019-09" db="EMBL/GenBank/DDBJ databases">
        <title>Draft genome sequencing and comparative genomics of hatchery-associated Vibrios.</title>
        <authorList>
            <person name="Kehlet-Delgado H."/>
            <person name="Mueller R.S."/>
        </authorList>
    </citation>
    <scope>NUCLEOTIDE SEQUENCE [LARGE SCALE GENOMIC DNA]</scope>
    <source>
        <strain evidence="3 4">99-46-Y</strain>
    </source>
</reference>
<dbReference type="EMBL" id="VTXC01000006">
    <property type="protein sequence ID" value="NOH70303.1"/>
    <property type="molecule type" value="Genomic_DNA"/>
</dbReference>
<organism evidence="3 4">
    <name type="scientific">Vibrio pectenicida</name>
    <dbReference type="NCBI Taxonomy" id="62763"/>
    <lineage>
        <taxon>Bacteria</taxon>
        <taxon>Pseudomonadati</taxon>
        <taxon>Pseudomonadota</taxon>
        <taxon>Gammaproteobacteria</taxon>
        <taxon>Vibrionales</taxon>
        <taxon>Vibrionaceae</taxon>
        <taxon>Vibrio</taxon>
    </lineage>
</organism>
<name>A0A7Y3ZWN4_9VIBR</name>
<evidence type="ECO:0000313" key="4">
    <source>
        <dbReference type="Proteomes" id="UP000565719"/>
    </source>
</evidence>
<gene>
    <name evidence="3" type="ORF">F0225_02970</name>
</gene>
<dbReference type="PANTHER" id="PTHR30576:SF0">
    <property type="entry name" value="UNDECAPRENYL-PHOSPHATE N-ACETYLGALACTOSAMINYL 1-PHOSPHATE TRANSFERASE-RELATED"/>
    <property type="match status" value="1"/>
</dbReference>
<feature type="domain" description="Bacterial sugar transferase" evidence="2">
    <location>
        <begin position="2"/>
        <end position="179"/>
    </location>
</feature>
<dbReference type="AlphaFoldDB" id="A0A7Y3ZWN4"/>
<comment type="caution">
    <text evidence="3">The sequence shown here is derived from an EMBL/GenBank/DDBJ whole genome shotgun (WGS) entry which is preliminary data.</text>
</comment>
<comment type="similarity">
    <text evidence="1">Belongs to the bacterial sugar transferase family.</text>
</comment>
<keyword evidence="3" id="KW-0808">Transferase</keyword>
<sequence>MKRVFDILVSFIAILLFSPVLATVSILIYKNDRGSVLFRQKRVGMNGKEFNILKFRSMVENASELGGYQTLDSDSRITKIGSFIRKASIDELPQFLNVLKGDMSIVGPRPNVPAQRVEYQESEWNKRNSVRPGITGLAQAMGRSSLSPKSRTQLDLEYAESHSFIGDISILFLTVKQIITQGGN</sequence>